<proteinExistence type="predicted"/>
<dbReference type="AlphaFoldDB" id="A0A6A4S525"/>
<comment type="caution">
    <text evidence="1">The sequence shown here is derived from an EMBL/GenBank/DDBJ whole genome shotgun (WGS) entry which is preliminary data.</text>
</comment>
<reference evidence="1 2" key="1">
    <citation type="submission" date="2019-06" db="EMBL/GenBank/DDBJ databases">
        <title>Draft genomes of female and male turbot (Scophthalmus maximus).</title>
        <authorList>
            <person name="Xu H."/>
            <person name="Xu X.-W."/>
            <person name="Shao C."/>
            <person name="Chen S."/>
        </authorList>
    </citation>
    <scope>NUCLEOTIDE SEQUENCE [LARGE SCALE GENOMIC DNA]</scope>
    <source>
        <strain evidence="1">Ysfricsl-2016a</strain>
        <tissue evidence="1">Blood</tissue>
    </source>
</reference>
<evidence type="ECO:0000313" key="1">
    <source>
        <dbReference type="EMBL" id="KAF0028167.1"/>
    </source>
</evidence>
<dbReference type="Proteomes" id="UP000438429">
    <property type="component" value="Unassembled WGS sequence"/>
</dbReference>
<evidence type="ECO:0000313" key="2">
    <source>
        <dbReference type="Proteomes" id="UP000438429"/>
    </source>
</evidence>
<protein>
    <submittedName>
        <fullName evidence="1">Uncharacterized protein</fullName>
    </submittedName>
</protein>
<dbReference type="EMBL" id="VEVO01000017">
    <property type="protein sequence ID" value="KAF0028167.1"/>
    <property type="molecule type" value="Genomic_DNA"/>
</dbReference>
<organism evidence="1 2">
    <name type="scientific">Scophthalmus maximus</name>
    <name type="common">Turbot</name>
    <name type="synonym">Psetta maxima</name>
    <dbReference type="NCBI Taxonomy" id="52904"/>
    <lineage>
        <taxon>Eukaryota</taxon>
        <taxon>Metazoa</taxon>
        <taxon>Chordata</taxon>
        <taxon>Craniata</taxon>
        <taxon>Vertebrata</taxon>
        <taxon>Euteleostomi</taxon>
        <taxon>Actinopterygii</taxon>
        <taxon>Neopterygii</taxon>
        <taxon>Teleostei</taxon>
        <taxon>Neoteleostei</taxon>
        <taxon>Acanthomorphata</taxon>
        <taxon>Carangaria</taxon>
        <taxon>Pleuronectiformes</taxon>
        <taxon>Pleuronectoidei</taxon>
        <taxon>Scophthalmidae</taxon>
        <taxon>Scophthalmus</taxon>
    </lineage>
</organism>
<gene>
    <name evidence="1" type="ORF">F2P81_019254</name>
</gene>
<sequence length="84" mass="9789">MELWLQMEWFTIKAPMSEQYPASQSRRHRSITDDASKYLYPTRQAERRRPFCTKDTHFHSAGPISSTIAPTKVISVQTAEPEMM</sequence>
<name>A0A6A4S525_SCOMX</name>
<accession>A0A6A4S525</accession>